<evidence type="ECO:0000259" key="2">
    <source>
        <dbReference type="Pfam" id="PF08327"/>
    </source>
</evidence>
<dbReference type="RefSeq" id="WP_119552076.1">
    <property type="nucleotide sequence ID" value="NZ_QXMN01000002.1"/>
</dbReference>
<proteinExistence type="inferred from homology"/>
<dbReference type="InterPro" id="IPR023393">
    <property type="entry name" value="START-like_dom_sf"/>
</dbReference>
<dbReference type="Pfam" id="PF08327">
    <property type="entry name" value="AHSA1"/>
    <property type="match status" value="1"/>
</dbReference>
<feature type="domain" description="Activator of Hsp90 ATPase homologue 1/2-like C-terminal" evidence="2">
    <location>
        <begin position="24"/>
        <end position="129"/>
    </location>
</feature>
<evidence type="ECO:0000313" key="4">
    <source>
        <dbReference type="Proteomes" id="UP000265619"/>
    </source>
</evidence>
<comment type="caution">
    <text evidence="3">The sequence shown here is derived from an EMBL/GenBank/DDBJ whole genome shotgun (WGS) entry which is preliminary data.</text>
</comment>
<name>A0A9X8D927_9BURK</name>
<sequence length="148" mass="15893">MRRSGMSRPGIRHASFVIERNCAASPARVFEAFADPAAKRCWFGDGEGWTLEAFTAVFAEGGHECSRFSRGDGPPMRMDTIYHEIVPGQRIVLSYTMTIGGRRNSVSLATIEFFAEGSGTRLVYTEQGAFLDGAGLGAGLAPMAPTAP</sequence>
<dbReference type="EMBL" id="QXMN01000002">
    <property type="protein sequence ID" value="RIX84713.1"/>
    <property type="molecule type" value="Genomic_DNA"/>
</dbReference>
<keyword evidence="4" id="KW-1185">Reference proteome</keyword>
<protein>
    <submittedName>
        <fullName evidence="3">Polyketide cyclase</fullName>
    </submittedName>
</protein>
<accession>A0A9X8D927</accession>
<dbReference type="Proteomes" id="UP000265619">
    <property type="component" value="Unassembled WGS sequence"/>
</dbReference>
<dbReference type="AlphaFoldDB" id="A0A9X8D927"/>
<dbReference type="SUPFAM" id="SSF55961">
    <property type="entry name" value="Bet v1-like"/>
    <property type="match status" value="1"/>
</dbReference>
<evidence type="ECO:0000256" key="1">
    <source>
        <dbReference type="ARBA" id="ARBA00006817"/>
    </source>
</evidence>
<dbReference type="Gene3D" id="3.30.530.20">
    <property type="match status" value="1"/>
</dbReference>
<dbReference type="InterPro" id="IPR013538">
    <property type="entry name" value="ASHA1/2-like_C"/>
</dbReference>
<evidence type="ECO:0000313" key="3">
    <source>
        <dbReference type="EMBL" id="RIX84713.1"/>
    </source>
</evidence>
<reference evidence="3 4" key="1">
    <citation type="submission" date="2018-09" db="EMBL/GenBank/DDBJ databases">
        <title>Acidovorax cavernicola nov. sp. isolated from Gruta de las Maravillas (Aracena, Spain).</title>
        <authorList>
            <person name="Jurado V."/>
            <person name="Gutierrez-Patricio S."/>
            <person name="Gonzalez-Pimentel J.L."/>
            <person name="Miller A.Z."/>
            <person name="Laiz L."/>
            <person name="Saiz-Jimenez C."/>
        </authorList>
    </citation>
    <scope>NUCLEOTIDE SEQUENCE [LARGE SCALE GENOMIC DNA]</scope>
    <source>
        <strain evidence="3 4">1011MAR4D40.2</strain>
    </source>
</reference>
<organism evidence="3 4">
    <name type="scientific">Acidovorax cavernicola</name>
    <dbReference type="NCBI Taxonomy" id="1675792"/>
    <lineage>
        <taxon>Bacteria</taxon>
        <taxon>Pseudomonadati</taxon>
        <taxon>Pseudomonadota</taxon>
        <taxon>Betaproteobacteria</taxon>
        <taxon>Burkholderiales</taxon>
        <taxon>Comamonadaceae</taxon>
        <taxon>Acidovorax</taxon>
    </lineage>
</organism>
<gene>
    <name evidence="3" type="ORF">D3H34_03590</name>
</gene>
<dbReference type="CDD" id="cd08900">
    <property type="entry name" value="SRPBCC_CalC_Aha1-like_7"/>
    <property type="match status" value="1"/>
</dbReference>
<dbReference type="OrthoDB" id="9805228at2"/>
<comment type="similarity">
    <text evidence="1">Belongs to the AHA1 family.</text>
</comment>